<organism evidence="2 3">
    <name type="scientific">Paraburkholderia kirstenboschensis</name>
    <dbReference type="NCBI Taxonomy" id="1245436"/>
    <lineage>
        <taxon>Bacteria</taxon>
        <taxon>Pseudomonadati</taxon>
        <taxon>Pseudomonadota</taxon>
        <taxon>Betaproteobacteria</taxon>
        <taxon>Burkholderiales</taxon>
        <taxon>Burkholderiaceae</taxon>
        <taxon>Paraburkholderia</taxon>
    </lineage>
</organism>
<reference evidence="2 3" key="1">
    <citation type="submission" date="2023-10" db="EMBL/GenBank/DDBJ databases">
        <title>Surface-active antibiotics is a multifunctional adaptation for post-fire microbes.</title>
        <authorList>
            <person name="Liu M.D."/>
            <person name="Du Y."/>
            <person name="Koupaei S.K."/>
            <person name="Kim N.R."/>
            <person name="Zhang W."/>
            <person name="Traxler M.F."/>
        </authorList>
    </citation>
    <scope>NUCLEOTIDE SEQUENCE [LARGE SCALE GENOMIC DNA]</scope>
    <source>
        <strain evidence="2 3">F3</strain>
    </source>
</reference>
<feature type="transmembrane region" description="Helical" evidence="1">
    <location>
        <begin position="152"/>
        <end position="181"/>
    </location>
</feature>
<evidence type="ECO:0000313" key="3">
    <source>
        <dbReference type="Proteomes" id="UP001302652"/>
    </source>
</evidence>
<dbReference type="RefSeq" id="WP_317020908.1">
    <property type="nucleotide sequence ID" value="NZ_CP136513.1"/>
</dbReference>
<feature type="transmembrane region" description="Helical" evidence="1">
    <location>
        <begin position="103"/>
        <end position="122"/>
    </location>
</feature>
<accession>A0ABZ0EQY1</accession>
<dbReference type="Proteomes" id="UP001302652">
    <property type="component" value="Chromosome 1"/>
</dbReference>
<dbReference type="EMBL" id="CP136513">
    <property type="protein sequence ID" value="WOD18652.1"/>
    <property type="molecule type" value="Genomic_DNA"/>
</dbReference>
<name>A0ABZ0EQY1_9BURK</name>
<evidence type="ECO:0008006" key="4">
    <source>
        <dbReference type="Google" id="ProtNLM"/>
    </source>
</evidence>
<feature type="transmembrane region" description="Helical" evidence="1">
    <location>
        <begin position="352"/>
        <end position="372"/>
    </location>
</feature>
<protein>
    <recommendedName>
        <fullName evidence="4">Glycosyltransferase RgtA/B/C/D-like domain-containing protein</fullName>
    </recommendedName>
</protein>
<keyword evidence="1" id="KW-0472">Membrane</keyword>
<evidence type="ECO:0000313" key="2">
    <source>
        <dbReference type="EMBL" id="WOD18652.1"/>
    </source>
</evidence>
<gene>
    <name evidence="2" type="ORF">RW095_38790</name>
</gene>
<feature type="transmembrane region" description="Helical" evidence="1">
    <location>
        <begin position="193"/>
        <end position="215"/>
    </location>
</feature>
<proteinExistence type="predicted"/>
<keyword evidence="1" id="KW-0812">Transmembrane</keyword>
<feature type="transmembrane region" description="Helical" evidence="1">
    <location>
        <begin position="327"/>
        <end position="346"/>
    </location>
</feature>
<keyword evidence="3" id="KW-1185">Reference proteome</keyword>
<feature type="transmembrane region" description="Helical" evidence="1">
    <location>
        <begin position="58"/>
        <end position="82"/>
    </location>
</feature>
<sequence length="390" mass="42943">MDFPSIGDAPQYLDVATGCAHFLLGSGDAGATCYHAYRPIGIVLYYTMPLLFTDDPILVSYITLFQNLMFLLLLIYAGITLLRRFSGFGNDALAPCVPRSLRVGDVVLVILTTLFSLGFISVRLSDHQSLALFLLSFCLLSADGLNPSKTKAFWAGILAGAAVLMKQNFAVGTAFTVPLWLALVGRRDMKAALPPLTCFCAGASLGFVQILWVYLHSGVPWLYDTRVMAAFDPANRQPAVELAAYMQPVPFVYFSKLVTQVPAFQYFATKFWIGLSKFYWAVYLGRPPADALAPFINYTHAEVTGTKIVFLLVALVSFGSVGLGQPWLAVLVITAFCSVSLSMAIAHVENRYFYFLRIVYVIYFVVLVRRALAWWASRRSAGVPAVADRP</sequence>
<evidence type="ECO:0000256" key="1">
    <source>
        <dbReference type="SAM" id="Phobius"/>
    </source>
</evidence>
<keyword evidence="1" id="KW-1133">Transmembrane helix</keyword>